<dbReference type="GO" id="GO:0016020">
    <property type="term" value="C:membrane"/>
    <property type="evidence" value="ECO:0007669"/>
    <property type="project" value="UniProtKB-SubCell"/>
</dbReference>
<evidence type="ECO:0000313" key="10">
    <source>
        <dbReference type="EMBL" id="KAK4522560.1"/>
    </source>
</evidence>
<dbReference type="PANTHER" id="PTHR19359">
    <property type="entry name" value="CYTOCHROME B5"/>
    <property type="match status" value="1"/>
</dbReference>
<evidence type="ECO:0000256" key="7">
    <source>
        <dbReference type="ARBA" id="ARBA00038168"/>
    </source>
</evidence>
<dbReference type="FunFam" id="3.10.120.10:FF:000002">
    <property type="entry name" value="Cytochrome b5 type B"/>
    <property type="match status" value="1"/>
</dbReference>
<dbReference type="Proteomes" id="UP001300502">
    <property type="component" value="Unassembled WGS sequence"/>
</dbReference>
<dbReference type="InterPro" id="IPR018506">
    <property type="entry name" value="Cyt_B5_heme-BS"/>
</dbReference>
<dbReference type="PROSITE" id="PS00191">
    <property type="entry name" value="CYTOCHROME_B5_1"/>
    <property type="match status" value="1"/>
</dbReference>
<sequence>MEEVSKHCSRNDVWIVVEKKVYAVTDFLEDHPGGEDAILKVAGRDATEDFHGVGHSSLAWNMLQNYLVGFLPTQQ</sequence>
<comment type="caution">
    <text evidence="10">The sequence shown here is derived from an EMBL/GenBank/DDBJ whole genome shotgun (WGS) entry which is preliminary data.</text>
</comment>
<keyword evidence="5 8" id="KW-0408">Iron</keyword>
<evidence type="ECO:0000256" key="1">
    <source>
        <dbReference type="ARBA" id="ARBA00004370"/>
    </source>
</evidence>
<comment type="similarity">
    <text evidence="7 8">Belongs to the cytochrome b5 family.</text>
</comment>
<keyword evidence="11" id="KW-1185">Reference proteome</keyword>
<keyword evidence="6" id="KW-0472">Membrane</keyword>
<dbReference type="SMART" id="SM01117">
    <property type="entry name" value="Cyt-b5"/>
    <property type="match status" value="1"/>
</dbReference>
<name>A0AAV9I7V4_9RHOD</name>
<dbReference type="GO" id="GO:0020037">
    <property type="term" value="F:heme binding"/>
    <property type="evidence" value="ECO:0007669"/>
    <property type="project" value="UniProtKB-UniRule"/>
</dbReference>
<dbReference type="PROSITE" id="PS50255">
    <property type="entry name" value="CYTOCHROME_B5_2"/>
    <property type="match status" value="1"/>
</dbReference>
<feature type="domain" description="Cytochrome b5 heme-binding" evidence="9">
    <location>
        <begin position="1"/>
        <end position="72"/>
    </location>
</feature>
<organism evidence="10 11">
    <name type="scientific">Galdieria yellowstonensis</name>
    <dbReference type="NCBI Taxonomy" id="3028027"/>
    <lineage>
        <taxon>Eukaryota</taxon>
        <taxon>Rhodophyta</taxon>
        <taxon>Bangiophyceae</taxon>
        <taxon>Galdieriales</taxon>
        <taxon>Galdieriaceae</taxon>
        <taxon>Galdieria</taxon>
    </lineage>
</organism>
<evidence type="ECO:0000256" key="6">
    <source>
        <dbReference type="ARBA" id="ARBA00023136"/>
    </source>
</evidence>
<dbReference type="AlphaFoldDB" id="A0AAV9I7V4"/>
<evidence type="ECO:0000256" key="3">
    <source>
        <dbReference type="ARBA" id="ARBA00022692"/>
    </source>
</evidence>
<dbReference type="PRINTS" id="PR00363">
    <property type="entry name" value="CYTOCHROMEB5"/>
</dbReference>
<gene>
    <name evidence="10" type="ORF">GAYE_PCTG10G0450</name>
</gene>
<keyword evidence="4 8" id="KW-0479">Metal-binding</keyword>
<evidence type="ECO:0000256" key="8">
    <source>
        <dbReference type="RuleBase" id="RU362121"/>
    </source>
</evidence>
<dbReference type="Gene3D" id="3.10.120.10">
    <property type="entry name" value="Cytochrome b5-like heme/steroid binding domain"/>
    <property type="match status" value="1"/>
</dbReference>
<dbReference type="GO" id="GO:0046872">
    <property type="term" value="F:metal ion binding"/>
    <property type="evidence" value="ECO:0007669"/>
    <property type="project" value="UniProtKB-UniRule"/>
</dbReference>
<dbReference type="SUPFAM" id="SSF55856">
    <property type="entry name" value="Cytochrome b5-like heme/steroid binding domain"/>
    <property type="match status" value="1"/>
</dbReference>
<dbReference type="InterPro" id="IPR050668">
    <property type="entry name" value="Cytochrome_b5"/>
</dbReference>
<evidence type="ECO:0000259" key="9">
    <source>
        <dbReference type="PROSITE" id="PS50255"/>
    </source>
</evidence>
<dbReference type="InterPro" id="IPR001199">
    <property type="entry name" value="Cyt_B5-like_heme/steroid-bd"/>
</dbReference>
<dbReference type="EMBL" id="JANCYU010000006">
    <property type="protein sequence ID" value="KAK4522560.1"/>
    <property type="molecule type" value="Genomic_DNA"/>
</dbReference>
<reference evidence="10 11" key="1">
    <citation type="submission" date="2022-07" db="EMBL/GenBank/DDBJ databases">
        <title>Genome-wide signatures of adaptation to extreme environments.</title>
        <authorList>
            <person name="Cho C.H."/>
            <person name="Yoon H.S."/>
        </authorList>
    </citation>
    <scope>NUCLEOTIDE SEQUENCE [LARGE SCALE GENOMIC DNA]</scope>
    <source>
        <strain evidence="10 11">108.79 E11</strain>
    </source>
</reference>
<evidence type="ECO:0000256" key="5">
    <source>
        <dbReference type="ARBA" id="ARBA00023004"/>
    </source>
</evidence>
<evidence type="ECO:0000256" key="4">
    <source>
        <dbReference type="ARBA" id="ARBA00022723"/>
    </source>
</evidence>
<proteinExistence type="inferred from homology"/>
<protein>
    <recommendedName>
        <fullName evidence="9">Cytochrome b5 heme-binding domain-containing protein</fullName>
    </recommendedName>
</protein>
<dbReference type="Pfam" id="PF00173">
    <property type="entry name" value="Cyt-b5"/>
    <property type="match status" value="1"/>
</dbReference>
<keyword evidence="2 8" id="KW-0349">Heme</keyword>
<keyword evidence="3" id="KW-0812">Transmembrane</keyword>
<dbReference type="InterPro" id="IPR036400">
    <property type="entry name" value="Cyt_B5-like_heme/steroid_sf"/>
</dbReference>
<evidence type="ECO:0000256" key="2">
    <source>
        <dbReference type="ARBA" id="ARBA00022617"/>
    </source>
</evidence>
<evidence type="ECO:0000313" key="11">
    <source>
        <dbReference type="Proteomes" id="UP001300502"/>
    </source>
</evidence>
<comment type="subcellular location">
    <subcellularLocation>
        <location evidence="1">Membrane</location>
    </subcellularLocation>
</comment>
<accession>A0AAV9I7V4</accession>